<dbReference type="Gene3D" id="3.40.50.300">
    <property type="entry name" value="P-loop containing nucleotide triphosphate hydrolases"/>
    <property type="match status" value="1"/>
</dbReference>
<feature type="domain" description="Helicase C-terminal" evidence="4">
    <location>
        <begin position="27"/>
        <end position="190"/>
    </location>
</feature>
<feature type="compositionally biased region" description="Polar residues" evidence="3">
    <location>
        <begin position="1443"/>
        <end position="1453"/>
    </location>
</feature>
<dbReference type="EMBL" id="OZ021742">
    <property type="protein sequence ID" value="CAK9327161.1"/>
    <property type="molecule type" value="Genomic_DNA"/>
</dbReference>
<feature type="region of interest" description="Disordered" evidence="3">
    <location>
        <begin position="1049"/>
        <end position="1078"/>
    </location>
</feature>
<feature type="coiled-coil region" evidence="2">
    <location>
        <begin position="1266"/>
        <end position="1311"/>
    </location>
</feature>
<dbReference type="PANTHER" id="PTHR35116:SF2">
    <property type="entry name" value="ATP-DEPENDENT HELICASE FAMILY PROTEIN-RELATED"/>
    <property type="match status" value="1"/>
</dbReference>
<name>A0ABP0Z5Z5_9ROSI</name>
<feature type="compositionally biased region" description="Basic and acidic residues" evidence="3">
    <location>
        <begin position="307"/>
        <end position="324"/>
    </location>
</feature>
<dbReference type="PANTHER" id="PTHR35116">
    <property type="entry name" value="HELICASE PROTEIN MOM1"/>
    <property type="match status" value="1"/>
</dbReference>
<keyword evidence="2" id="KW-0175">Coiled coil</keyword>
<feature type="region of interest" description="Disordered" evidence="3">
    <location>
        <begin position="1406"/>
        <end position="1526"/>
    </location>
</feature>
<feature type="compositionally biased region" description="Basic and acidic residues" evidence="3">
    <location>
        <begin position="343"/>
        <end position="356"/>
    </location>
</feature>
<dbReference type="PROSITE" id="PS51194">
    <property type="entry name" value="HELICASE_CTER"/>
    <property type="match status" value="1"/>
</dbReference>
<dbReference type="Gene3D" id="6.10.250.1310">
    <property type="match status" value="1"/>
</dbReference>
<keyword evidence="1" id="KW-0378">Hydrolase</keyword>
<dbReference type="Pfam" id="PF25029">
    <property type="entry name" value="MOM1"/>
    <property type="match status" value="1"/>
</dbReference>
<dbReference type="InterPro" id="IPR056882">
    <property type="entry name" value="MOM1_dom"/>
</dbReference>
<dbReference type="InterPro" id="IPR001650">
    <property type="entry name" value="Helicase_C-like"/>
</dbReference>
<evidence type="ECO:0000313" key="5">
    <source>
        <dbReference type="EMBL" id="CAK9327161.1"/>
    </source>
</evidence>
<evidence type="ECO:0000256" key="2">
    <source>
        <dbReference type="SAM" id="Coils"/>
    </source>
</evidence>
<evidence type="ECO:0000259" key="4">
    <source>
        <dbReference type="PROSITE" id="PS51194"/>
    </source>
</evidence>
<sequence>MGHVITKGHPEVEYLDIGIKASGKLQLLDAMLKEMKKKGSRVLILFQSISGSGRDTIGDILDDFLRQRFGHDSYERIDGGLIYSKKQAALNKFNNLESGRFLFLLEVRACLPSIKLSSVDSIIIYDSDWTPMNDLRALQRITLDSHLEQIKIFRLYTSCTVEEKVLMLSLENKTLDGNIQNISWSYANMLLMWGASDLFADLEKFHGEDKTEDALSDTTLLEEVVNDLILLISQNARSTDQYDSHVILQVQQIGGVYSAHSPLLGQLKMASTEEMQPLIFWTKLLYGKHPKWKYSSDRSLRNRKRVQQSDDSLHKSDCETEESVRKRKKVSNSNVKVAQEETFTNKEKEGTSEAPKHTCQNSNTLAACEDDSYIENHLSTSSLIANDILKILEYKSVGFDEIRKLTDLRKSLHHLLKPEISQLCKILKLPEHVEDEVEKFFEYIMDNHHIFTEPATTALLQAFQLSLCWSAASMLDYKIDHKESLALAKKHLNFDCHRQEVYLLYSRLRCLKKIFSKHLECFKVTESPYNVLSDNEFQKSVVKSINRIQKTCRKKFKKLKQKQQEERDEFDRTCDEEKSQLDRQFRMESVVIRSCLHNSLLMRKNKLQELENRYAKKLEEHKYQMELRCKKLEEEQIDERNKMVATEAHWVDTLTSWLQIELLNKQFLNKTRQSQNSLTTTEHFRDLKNDSTICDHLPEESHNVSGTGKGISEIPGSASSKAICSNPVEEGSLQTRQNGETAGLGTMGSQGPSGTEFVDDNRINISNGIEGNLTSEDPSSVGKVPEGVILGNPDREISTEGSNSRCSVGVDVVSLRLSTSGEHVSHADIEVPHKLTDAVGLIEGSPRVPTIPLLTSTEGGGNVATRNPGSEVSNETCRIGNSDPFVDAHSNPETSPRELNLPINEVERLSGTVNLVDVRENISAGLSPSQELIPNKSMGSTSEIEISSRMNITASCEELEVGSSNSQNDGKNLGPCVVEDTIGITNPNVDSHELSVTRSPLEPSVTPTTQGNGSLLFNQAAHAEMNQQSSSTGSMDDIMQAAEMAIANGDPEAPTSYVADQSNQEEREEMNPQSSCTGSMENIMQATTEMANTNEDTEPPIAYVADLSNQEEHDEINLQSSCIGSMDDIRQTTATVTTNVDTETPIPYVANQSNQGAQIIEPQTPMVPLATNSSVGFFQADLSSAGGMEDHKERENHIQLIDEVLLQPVTCTAPHSTLNVAFSDTRTSFLDTRTISANFDVSTSLMQSTQPSVSQMPPSLYIDPLERELEKLRKEMEHNIDVHAKRMLQLKSEREKEIEEVNKKYDTKAQESETEFGLRKKDLDMNYNMVLMNKVLAEAFRWKYNDTRACDIIPGLAPQILQPPLPQNLPGPPLVVRPSFTSSIVSSHTSNAPSVNIQRAPAVANLSTNSPVSSQGTASTSLHGHHASTHFSSNPMRPPHIGSISSPTGNPQVGSAIRAPAPHLQPFRPTSSSSAANPRGIAGQHGPSNPPATPSSFSQLPPRPPVSAPHQSIPLNRPYRPDSLEQFPTLSNMPLSALDLLMDMNSRAGVNFPHNFPLPDVTLNTPQPVPPVSTGSMQVNAVNTTGDSDVVCLSDDD</sequence>
<dbReference type="InterPro" id="IPR027417">
    <property type="entry name" value="P-loop_NTPase"/>
</dbReference>
<dbReference type="Proteomes" id="UP001642487">
    <property type="component" value="Chromosome 8"/>
</dbReference>
<feature type="region of interest" description="Disordered" evidence="3">
    <location>
        <begin position="297"/>
        <end position="358"/>
    </location>
</feature>
<gene>
    <name evidence="5" type="ORF">CITCOLO1_LOCUS19530</name>
</gene>
<evidence type="ECO:0000256" key="3">
    <source>
        <dbReference type="SAM" id="MobiDB-lite"/>
    </source>
</evidence>
<keyword evidence="6" id="KW-1185">Reference proteome</keyword>
<accession>A0ABP0Z5Z5</accession>
<dbReference type="Pfam" id="PF00271">
    <property type="entry name" value="Helicase_C"/>
    <property type="match status" value="1"/>
</dbReference>
<protein>
    <recommendedName>
        <fullName evidence="4">Helicase C-terminal domain-containing protein</fullName>
    </recommendedName>
</protein>
<dbReference type="CDD" id="cd18793">
    <property type="entry name" value="SF2_C_SNF"/>
    <property type="match status" value="1"/>
</dbReference>
<dbReference type="InterPro" id="IPR039322">
    <property type="entry name" value="MOM1"/>
</dbReference>
<organism evidence="5 6">
    <name type="scientific">Citrullus colocynthis</name>
    <name type="common">colocynth</name>
    <dbReference type="NCBI Taxonomy" id="252529"/>
    <lineage>
        <taxon>Eukaryota</taxon>
        <taxon>Viridiplantae</taxon>
        <taxon>Streptophyta</taxon>
        <taxon>Embryophyta</taxon>
        <taxon>Tracheophyta</taxon>
        <taxon>Spermatophyta</taxon>
        <taxon>Magnoliopsida</taxon>
        <taxon>eudicotyledons</taxon>
        <taxon>Gunneridae</taxon>
        <taxon>Pentapetalae</taxon>
        <taxon>rosids</taxon>
        <taxon>fabids</taxon>
        <taxon>Cucurbitales</taxon>
        <taxon>Cucurbitaceae</taxon>
        <taxon>Benincaseae</taxon>
        <taxon>Citrullus</taxon>
    </lineage>
</organism>
<feature type="coiled-coil region" evidence="2">
    <location>
        <begin position="545"/>
        <end position="635"/>
    </location>
</feature>
<dbReference type="SUPFAM" id="SSF52540">
    <property type="entry name" value="P-loop containing nucleoside triphosphate hydrolases"/>
    <property type="match status" value="1"/>
</dbReference>
<evidence type="ECO:0000256" key="1">
    <source>
        <dbReference type="ARBA" id="ARBA00022801"/>
    </source>
</evidence>
<reference evidence="5 6" key="1">
    <citation type="submission" date="2024-03" db="EMBL/GenBank/DDBJ databases">
        <authorList>
            <person name="Gkanogiannis A."/>
            <person name="Becerra Lopez-Lavalle L."/>
        </authorList>
    </citation>
    <scope>NUCLEOTIDE SEQUENCE [LARGE SCALE GENOMIC DNA]</scope>
</reference>
<feature type="compositionally biased region" description="Polar residues" evidence="3">
    <location>
        <begin position="1406"/>
        <end position="1422"/>
    </location>
</feature>
<evidence type="ECO:0000313" key="6">
    <source>
        <dbReference type="Proteomes" id="UP001642487"/>
    </source>
</evidence>
<dbReference type="InterPro" id="IPR049730">
    <property type="entry name" value="SNF2/RAD54-like_C"/>
</dbReference>
<proteinExistence type="predicted"/>